<organism evidence="1">
    <name type="scientific">Candidatus Moduliflexus flocculans</name>
    <dbReference type="NCBI Taxonomy" id="1499966"/>
    <lineage>
        <taxon>Bacteria</taxon>
        <taxon>Candidatus Moduliflexota</taxon>
        <taxon>Candidatus Moduliflexia</taxon>
        <taxon>Candidatus Moduliflexales</taxon>
        <taxon>Candidatus Moduliflexaceae</taxon>
    </lineage>
</organism>
<accession>A0A081BMV5</accession>
<keyword evidence="2" id="KW-1185">Reference proteome</keyword>
<name>A0A081BMV5_9BACT</name>
<evidence type="ECO:0000313" key="2">
    <source>
        <dbReference type="Proteomes" id="UP000030700"/>
    </source>
</evidence>
<dbReference type="AlphaFoldDB" id="A0A081BMV5"/>
<sequence>MRYLFLPEIELLLSQVGLQLVASGEWMTPRPASANSWGVYVVARLADVMAQR</sequence>
<dbReference type="EMBL" id="DF820457">
    <property type="protein sequence ID" value="GAK51721.1"/>
    <property type="molecule type" value="Genomic_DNA"/>
</dbReference>
<evidence type="ECO:0000313" key="1">
    <source>
        <dbReference type="EMBL" id="GAK51721.1"/>
    </source>
</evidence>
<dbReference type="STRING" id="1499966.U14_02966"/>
<reference evidence="1" key="1">
    <citation type="journal article" date="2015" name="PeerJ">
        <title>First genomic representation of candidate bacterial phylum KSB3 points to enhanced environmental sensing as a trigger of wastewater bulking.</title>
        <authorList>
            <person name="Sekiguchi Y."/>
            <person name="Ohashi A."/>
            <person name="Parks D.H."/>
            <person name="Yamauchi T."/>
            <person name="Tyson G.W."/>
            <person name="Hugenholtz P."/>
        </authorList>
    </citation>
    <scope>NUCLEOTIDE SEQUENCE [LARGE SCALE GENOMIC DNA]</scope>
</reference>
<gene>
    <name evidence="1" type="ORF">U14_02966</name>
</gene>
<proteinExistence type="predicted"/>
<dbReference type="Proteomes" id="UP000030700">
    <property type="component" value="Unassembled WGS sequence"/>
</dbReference>
<dbReference type="HOGENOM" id="CLU_3077090_0_0_0"/>
<protein>
    <submittedName>
        <fullName evidence="1">Uncharacterized protein</fullName>
    </submittedName>
</protein>